<gene>
    <name evidence="3" type="ORF">H4696_001032</name>
</gene>
<dbReference type="InterPro" id="IPR002347">
    <property type="entry name" value="SDR_fam"/>
</dbReference>
<keyword evidence="2" id="KW-0560">Oxidoreductase</keyword>
<dbReference type="Pfam" id="PF13561">
    <property type="entry name" value="adh_short_C2"/>
    <property type="match status" value="1"/>
</dbReference>
<evidence type="ECO:0000256" key="1">
    <source>
        <dbReference type="ARBA" id="ARBA00006484"/>
    </source>
</evidence>
<dbReference type="PANTHER" id="PTHR24321:SF8">
    <property type="entry name" value="ESTRADIOL 17-BETA-DEHYDROGENASE 8-RELATED"/>
    <property type="match status" value="1"/>
</dbReference>
<evidence type="ECO:0000313" key="4">
    <source>
        <dbReference type="Proteomes" id="UP000631670"/>
    </source>
</evidence>
<accession>A0ABR9HSL9</accession>
<reference evidence="3 4" key="1">
    <citation type="submission" date="2020-10" db="EMBL/GenBank/DDBJ databases">
        <title>Sequencing the genomes of 1000 actinobacteria strains.</title>
        <authorList>
            <person name="Klenk H.-P."/>
        </authorList>
    </citation>
    <scope>NUCLEOTIDE SEQUENCE [LARGE SCALE GENOMIC DNA]</scope>
    <source>
        <strain evidence="3 4">DSM 44653</strain>
    </source>
</reference>
<dbReference type="RefSeq" id="WP_086864177.1">
    <property type="nucleotide sequence ID" value="NZ_JADBEG010000001.1"/>
</dbReference>
<dbReference type="Proteomes" id="UP000631670">
    <property type="component" value="Unassembled WGS sequence"/>
</dbReference>
<organism evidence="3 4">
    <name type="scientific">Amycolatopsis lexingtonensis</name>
    <dbReference type="NCBI Taxonomy" id="218822"/>
    <lineage>
        <taxon>Bacteria</taxon>
        <taxon>Bacillati</taxon>
        <taxon>Actinomycetota</taxon>
        <taxon>Actinomycetes</taxon>
        <taxon>Pseudonocardiales</taxon>
        <taxon>Pseudonocardiaceae</taxon>
        <taxon>Amycolatopsis</taxon>
    </lineage>
</organism>
<dbReference type="PANTHER" id="PTHR24321">
    <property type="entry name" value="DEHYDROGENASES, SHORT CHAIN"/>
    <property type="match status" value="1"/>
</dbReference>
<evidence type="ECO:0000313" key="3">
    <source>
        <dbReference type="EMBL" id="MBE1493932.1"/>
    </source>
</evidence>
<proteinExistence type="inferred from homology"/>
<dbReference type="SUPFAM" id="SSF51735">
    <property type="entry name" value="NAD(P)-binding Rossmann-fold domains"/>
    <property type="match status" value="1"/>
</dbReference>
<name>A0ABR9HSL9_9PSEU</name>
<comment type="similarity">
    <text evidence="1">Belongs to the short-chain dehydrogenases/reductases (SDR) family.</text>
</comment>
<comment type="caution">
    <text evidence="3">The sequence shown here is derived from an EMBL/GenBank/DDBJ whole genome shotgun (WGS) entry which is preliminary data.</text>
</comment>
<sequence>MTKPQRVAIVTGGAGKLGSAIAGRLLEDGVAVVVADVNADAAAAAVAGFRARFAAPSHPVAVDLGSVDAIEALVSEVGDRFGRIDVVVNNAAVNRRSTLSELTADAWDLMSDVNLRAPAILVSRVLGFFKAQQGGTVVNIASRNWVSGGPVAYTTMKAGIVGMTRSFATELARYNVTANAVAPSFIESDFTTYDRDEAQMSRLKEQYRAITPLPRMAEPRDVANAVAFLASPAASFITGEVLHVCGGAQLAPLPRTPLAVEHAAPR</sequence>
<dbReference type="InterPro" id="IPR036291">
    <property type="entry name" value="NAD(P)-bd_dom_sf"/>
</dbReference>
<keyword evidence="4" id="KW-1185">Reference proteome</keyword>
<protein>
    <submittedName>
        <fullName evidence="3">NAD(P)-dependent dehydrogenase (Short-subunit alcohol dehydrogenase family)</fullName>
    </submittedName>
</protein>
<dbReference type="PRINTS" id="PR00081">
    <property type="entry name" value="GDHRDH"/>
</dbReference>
<evidence type="ECO:0000256" key="2">
    <source>
        <dbReference type="ARBA" id="ARBA00023002"/>
    </source>
</evidence>
<dbReference type="EMBL" id="JADBEG010000001">
    <property type="protein sequence ID" value="MBE1493932.1"/>
    <property type="molecule type" value="Genomic_DNA"/>
</dbReference>
<dbReference type="Gene3D" id="3.40.50.720">
    <property type="entry name" value="NAD(P)-binding Rossmann-like Domain"/>
    <property type="match status" value="1"/>
</dbReference>
<dbReference type="PRINTS" id="PR00080">
    <property type="entry name" value="SDRFAMILY"/>
</dbReference>